<dbReference type="Proteomes" id="UP000095192">
    <property type="component" value="Unassembled WGS sequence"/>
</dbReference>
<dbReference type="VEuPathDB" id="ToxoDB:LOC34618848"/>
<sequence length="561" mass="60285">MSSTRPFLRSQNSPNSASGPAAAPPATQAAIAAAHEREEGNRLASHAGATVVEAGEAPREDGPCCCGCCLFPPSASFCGPSEASFRSALCRNLLEAAPRRCLTQQFMRRMYTSASYRSKGSALVQQEVLSVEALCQLSGYLLGNVLPSLIFPVCSSDTSASCPFLKPGASSNSGHPDRQKHPLYALRGGILGRPSVPQRQSSTLFWALPLLQQMPSAEDLQTARRAAAFAPSLNRLLIRAAFSALLQQLQRATSAVKLATQRQRKRSVEGGGGGQIHFSLVLQHLQTDAGTLDQLLAALLLYDALLSPLQQQQQQIFLLQRLLLLVGREGWQQLRLCRLSARLIFEASADRSRNSQQSKRSMRFSATHPTSDLMGYALFKCVPAAAAAGNILRVLRIAKTLPFLLQAAAYRHIDALRAAAIAACIAAAPVGGASLPLSRLAALLGCSSSSALQFCHQLPQPHQTGPQKYLQTPITAVRLFRGGQMQFVSASSEAAAKADVTQPQVLDLHKFAGAAYSDAWLRLQPAEETVRAAPRNRKQLRELMLQDTLGQQHLPIGFGSA</sequence>
<proteinExistence type="predicted"/>
<dbReference type="VEuPathDB" id="ToxoDB:cyc_01925"/>
<reference evidence="2 3" key="1">
    <citation type="journal article" date="2016" name="BMC Genomics">
        <title>Comparative genomics reveals Cyclospora cayetanensis possesses coccidia-like metabolism and invasion components but unique surface antigens.</title>
        <authorList>
            <person name="Liu S."/>
            <person name="Wang L."/>
            <person name="Zheng H."/>
            <person name="Xu Z."/>
            <person name="Roellig D.M."/>
            <person name="Li N."/>
            <person name="Frace M.A."/>
            <person name="Tang K."/>
            <person name="Arrowood M.J."/>
            <person name="Moss D.M."/>
            <person name="Zhang L."/>
            <person name="Feng Y."/>
            <person name="Xiao L."/>
        </authorList>
    </citation>
    <scope>NUCLEOTIDE SEQUENCE [LARGE SCALE GENOMIC DNA]</scope>
    <source>
        <strain evidence="2 3">CHN_HEN01</strain>
    </source>
</reference>
<feature type="compositionally biased region" description="Low complexity" evidence="1">
    <location>
        <begin position="10"/>
        <end position="33"/>
    </location>
</feature>
<dbReference type="EMBL" id="JROU02001057">
    <property type="protein sequence ID" value="OEH77552.1"/>
    <property type="molecule type" value="Genomic_DNA"/>
</dbReference>
<dbReference type="Gene3D" id="1.25.40.990">
    <property type="match status" value="1"/>
</dbReference>
<protein>
    <submittedName>
        <fullName evidence="2">Uncharacterized protein</fullName>
    </submittedName>
</protein>
<organism evidence="2 3">
    <name type="scientific">Cyclospora cayetanensis</name>
    <dbReference type="NCBI Taxonomy" id="88456"/>
    <lineage>
        <taxon>Eukaryota</taxon>
        <taxon>Sar</taxon>
        <taxon>Alveolata</taxon>
        <taxon>Apicomplexa</taxon>
        <taxon>Conoidasida</taxon>
        <taxon>Coccidia</taxon>
        <taxon>Eucoccidiorida</taxon>
        <taxon>Eimeriorina</taxon>
        <taxon>Eimeriidae</taxon>
        <taxon>Cyclospora</taxon>
    </lineage>
</organism>
<comment type="caution">
    <text evidence="2">The sequence shown here is derived from an EMBL/GenBank/DDBJ whole genome shotgun (WGS) entry which is preliminary data.</text>
</comment>
<name>A0A1D3D283_9EIME</name>
<dbReference type="InParanoid" id="A0A1D3D283"/>
<evidence type="ECO:0000313" key="2">
    <source>
        <dbReference type="EMBL" id="OEH77552.1"/>
    </source>
</evidence>
<accession>A0A1D3D283</accession>
<evidence type="ECO:0000313" key="3">
    <source>
        <dbReference type="Proteomes" id="UP000095192"/>
    </source>
</evidence>
<gene>
    <name evidence="2" type="ORF">cyc_01925</name>
</gene>
<keyword evidence="3" id="KW-1185">Reference proteome</keyword>
<dbReference type="AlphaFoldDB" id="A0A1D3D283"/>
<feature type="region of interest" description="Disordered" evidence="1">
    <location>
        <begin position="1"/>
        <end position="44"/>
    </location>
</feature>
<evidence type="ECO:0000256" key="1">
    <source>
        <dbReference type="SAM" id="MobiDB-lite"/>
    </source>
</evidence>